<accession>A0AAD7ID06</accession>
<dbReference type="EMBL" id="JARJLG010000133">
    <property type="protein sequence ID" value="KAJ7739263.1"/>
    <property type="molecule type" value="Genomic_DNA"/>
</dbReference>
<protein>
    <submittedName>
        <fullName evidence="1">Uncharacterized protein</fullName>
    </submittedName>
</protein>
<dbReference type="AlphaFoldDB" id="A0AAD7ID06"/>
<reference evidence="1" key="1">
    <citation type="submission" date="2023-03" db="EMBL/GenBank/DDBJ databases">
        <title>Massive genome expansion in bonnet fungi (Mycena s.s.) driven by repeated elements and novel gene families across ecological guilds.</title>
        <authorList>
            <consortium name="Lawrence Berkeley National Laboratory"/>
            <person name="Harder C.B."/>
            <person name="Miyauchi S."/>
            <person name="Viragh M."/>
            <person name="Kuo A."/>
            <person name="Thoen E."/>
            <person name="Andreopoulos B."/>
            <person name="Lu D."/>
            <person name="Skrede I."/>
            <person name="Drula E."/>
            <person name="Henrissat B."/>
            <person name="Morin E."/>
            <person name="Kohler A."/>
            <person name="Barry K."/>
            <person name="LaButti K."/>
            <person name="Morin E."/>
            <person name="Salamov A."/>
            <person name="Lipzen A."/>
            <person name="Mereny Z."/>
            <person name="Hegedus B."/>
            <person name="Baldrian P."/>
            <person name="Stursova M."/>
            <person name="Weitz H."/>
            <person name="Taylor A."/>
            <person name="Grigoriev I.V."/>
            <person name="Nagy L.G."/>
            <person name="Martin F."/>
            <person name="Kauserud H."/>
        </authorList>
    </citation>
    <scope>NUCLEOTIDE SEQUENCE</scope>
    <source>
        <strain evidence="1">CBHHK188m</strain>
    </source>
</reference>
<comment type="caution">
    <text evidence="1">The sequence shown here is derived from an EMBL/GenBank/DDBJ whole genome shotgun (WGS) entry which is preliminary data.</text>
</comment>
<dbReference type="Proteomes" id="UP001215280">
    <property type="component" value="Unassembled WGS sequence"/>
</dbReference>
<organism evidence="1 2">
    <name type="scientific">Mycena maculata</name>
    <dbReference type="NCBI Taxonomy" id="230809"/>
    <lineage>
        <taxon>Eukaryota</taxon>
        <taxon>Fungi</taxon>
        <taxon>Dikarya</taxon>
        <taxon>Basidiomycota</taxon>
        <taxon>Agaricomycotina</taxon>
        <taxon>Agaricomycetes</taxon>
        <taxon>Agaricomycetidae</taxon>
        <taxon>Agaricales</taxon>
        <taxon>Marasmiineae</taxon>
        <taxon>Mycenaceae</taxon>
        <taxon>Mycena</taxon>
    </lineage>
</organism>
<keyword evidence="2" id="KW-1185">Reference proteome</keyword>
<proteinExistence type="predicted"/>
<sequence length="254" mass="27066">MPCRIWGLPSRNHAAAVVPSADAISAASSDKSNGPSQGYPATSWAFRVETMPPPSLPALITISARIPCRVPGLPSRNHAAAIAPSTDLRLHHQHPATRTTRPTSWCPQPMRLYGIIASPPANQQDLPAVVLTLLPLMQRMNGGVLQVQLTDSIKSSSTSVRAEPLRVEHDLSRTRTAATNPWPALPSETNWISLKCRPIPFDQGTDLFLKVGMGPSCIGLGVPTLPTLGVAVAATNGHLPIFDQKPPGYPSKLG</sequence>
<evidence type="ECO:0000313" key="2">
    <source>
        <dbReference type="Proteomes" id="UP001215280"/>
    </source>
</evidence>
<evidence type="ECO:0000313" key="1">
    <source>
        <dbReference type="EMBL" id="KAJ7739263.1"/>
    </source>
</evidence>
<gene>
    <name evidence="1" type="ORF">DFH07DRAFT_965823</name>
</gene>
<name>A0AAD7ID06_9AGAR</name>